<dbReference type="EMBL" id="AWGJ01000011">
    <property type="protein sequence ID" value="ODN74876.1"/>
    <property type="molecule type" value="Genomic_DNA"/>
</dbReference>
<dbReference type="GeneID" id="30158487"/>
<name>A0A1E3HGK7_9TREE</name>
<protein>
    <submittedName>
        <fullName evidence="1">Uncharacterized protein</fullName>
    </submittedName>
</protein>
<dbReference type="Proteomes" id="UP000094065">
    <property type="component" value="Unassembled WGS sequence"/>
</dbReference>
<dbReference type="EMBL" id="AWGJ01000011">
    <property type="protein sequence ID" value="ODN74875.1"/>
    <property type="molecule type" value="Genomic_DNA"/>
</dbReference>
<evidence type="ECO:0000313" key="2">
    <source>
        <dbReference type="Proteomes" id="UP000094065"/>
    </source>
</evidence>
<organism evidence="1 2">
    <name type="scientific">Cryptococcus amylolentus CBS 6039</name>
    <dbReference type="NCBI Taxonomy" id="1295533"/>
    <lineage>
        <taxon>Eukaryota</taxon>
        <taxon>Fungi</taxon>
        <taxon>Dikarya</taxon>
        <taxon>Basidiomycota</taxon>
        <taxon>Agaricomycotina</taxon>
        <taxon>Tremellomycetes</taxon>
        <taxon>Tremellales</taxon>
        <taxon>Cryptococcaceae</taxon>
        <taxon>Cryptococcus</taxon>
    </lineage>
</organism>
<comment type="caution">
    <text evidence="1">The sequence shown here is derived from an EMBL/GenBank/DDBJ whole genome shotgun (WGS) entry which is preliminary data.</text>
</comment>
<reference evidence="1 2" key="1">
    <citation type="submission" date="2016-06" db="EMBL/GenBank/DDBJ databases">
        <title>Evolution of pathogenesis and genome organization in the Tremellales.</title>
        <authorList>
            <person name="Cuomo C."/>
            <person name="Litvintseva A."/>
            <person name="Heitman J."/>
            <person name="Chen Y."/>
            <person name="Sun S."/>
            <person name="Springer D."/>
            <person name="Dromer F."/>
            <person name="Young S."/>
            <person name="Zeng Q."/>
            <person name="Chapman S."/>
            <person name="Gujja S."/>
            <person name="Saif S."/>
            <person name="Birren B."/>
        </authorList>
    </citation>
    <scope>NUCLEOTIDE SEQUENCE [LARGE SCALE GENOMIC DNA]</scope>
    <source>
        <strain evidence="1 2">CBS 6039</strain>
    </source>
</reference>
<dbReference type="RefSeq" id="XP_018990656.1">
    <property type="nucleotide sequence ID" value="XM_019141849.1"/>
</dbReference>
<dbReference type="AlphaFoldDB" id="A0A1E3HGK7"/>
<accession>A0A1E3HGK7</accession>
<keyword evidence="2" id="KW-1185">Reference proteome</keyword>
<gene>
    <name evidence="1" type="ORF">L202_07178</name>
</gene>
<proteinExistence type="predicted"/>
<sequence>MAFTCLISHASCLFPRRPVGTTLVSLKPITRHRLPRSFEGAEDCTTVFNNAELAGGMRSVKAILRGFVYEQGMLSKCRVLVHATRICYTFLLPSSESGGHDFESYPPRQN</sequence>
<dbReference type="RefSeq" id="XP_018990657.1">
    <property type="nucleotide sequence ID" value="XM_019141850.1"/>
</dbReference>
<evidence type="ECO:0000313" key="1">
    <source>
        <dbReference type="EMBL" id="ODN74876.1"/>
    </source>
</evidence>